<accession>A0ABP0MF35</accession>
<dbReference type="InterPro" id="IPR050818">
    <property type="entry name" value="KCNH_animal-type"/>
</dbReference>
<dbReference type="SUPFAM" id="SSF51206">
    <property type="entry name" value="cAMP-binding domain-like"/>
    <property type="match status" value="1"/>
</dbReference>
<dbReference type="Gene3D" id="1.10.287.70">
    <property type="match status" value="1"/>
</dbReference>
<protein>
    <submittedName>
        <fullName evidence="1">Uncharacterized protein</fullName>
    </submittedName>
</protein>
<proteinExistence type="predicted"/>
<gene>
    <name evidence="1" type="ORF">CCMP2556_LOCUS25442</name>
</gene>
<name>A0ABP0MF35_9DINO</name>
<evidence type="ECO:0000313" key="1">
    <source>
        <dbReference type="EMBL" id="CAK9049793.1"/>
    </source>
</evidence>
<evidence type="ECO:0000313" key="2">
    <source>
        <dbReference type="Proteomes" id="UP001642484"/>
    </source>
</evidence>
<organism evidence="1 2">
    <name type="scientific">Durusdinium trenchii</name>
    <dbReference type="NCBI Taxonomy" id="1381693"/>
    <lineage>
        <taxon>Eukaryota</taxon>
        <taxon>Sar</taxon>
        <taxon>Alveolata</taxon>
        <taxon>Dinophyceae</taxon>
        <taxon>Suessiales</taxon>
        <taxon>Symbiodiniaceae</taxon>
        <taxon>Durusdinium</taxon>
    </lineage>
</organism>
<dbReference type="InterPro" id="IPR005821">
    <property type="entry name" value="Ion_trans_dom"/>
</dbReference>
<reference evidence="1 2" key="1">
    <citation type="submission" date="2024-02" db="EMBL/GenBank/DDBJ databases">
        <authorList>
            <person name="Chen Y."/>
            <person name="Shah S."/>
            <person name="Dougan E. K."/>
            <person name="Thang M."/>
            <person name="Chan C."/>
        </authorList>
    </citation>
    <scope>NUCLEOTIDE SEQUENCE [LARGE SCALE GENOMIC DNA]</scope>
</reference>
<dbReference type="PANTHER" id="PTHR10217">
    <property type="entry name" value="VOLTAGE AND LIGAND GATED POTASSIUM CHANNEL"/>
    <property type="match status" value="1"/>
</dbReference>
<dbReference type="Pfam" id="PF00520">
    <property type="entry name" value="Ion_trans"/>
    <property type="match status" value="1"/>
</dbReference>
<dbReference type="EMBL" id="CAXAMN010017113">
    <property type="protein sequence ID" value="CAK9049793.1"/>
    <property type="molecule type" value="Genomic_DNA"/>
</dbReference>
<dbReference type="Proteomes" id="UP001642484">
    <property type="component" value="Unassembled WGS sequence"/>
</dbReference>
<comment type="caution">
    <text evidence="1">The sequence shown here is derived from an EMBL/GenBank/DDBJ whole genome shotgun (WGS) entry which is preliminary data.</text>
</comment>
<dbReference type="Gene3D" id="1.10.287.630">
    <property type="entry name" value="Helix hairpin bin"/>
    <property type="match status" value="1"/>
</dbReference>
<dbReference type="SUPFAM" id="SSF81324">
    <property type="entry name" value="Voltage-gated potassium channels"/>
    <property type="match status" value="1"/>
</dbReference>
<dbReference type="GO" id="GO:0034220">
    <property type="term" value="P:monoatomic ion transmembrane transport"/>
    <property type="evidence" value="ECO:0007669"/>
    <property type="project" value="UniProtKB-KW"/>
</dbReference>
<dbReference type="InterPro" id="IPR018490">
    <property type="entry name" value="cNMP-bd_dom_sf"/>
</dbReference>
<sequence>MRRADAEPKSFTWLLQQLAHVGEAQEREIVKLRSKLRHLSQTTSGIEEVGTSDVKDDGSERGSNEEEIPKERINQEVLEKEPRKVRLPSSRKHAHVSSLSLRDMWLSSSQRPTRMVEEMREETMRVAHKHHASQYFLEENALEKQTRGFILRPNDPLRVAWDLIGMLLLFYDICTIPLAAFDPDPHWFTTTMDWTTQIFWTLDILMSLITGYVSEGAIVTSPWRIFKNYMRTWFILDLAVCGPDWVSTFVEIYSTDFTSDPGGVNRLLRSLRVVRTVRLLRLVKLKRILATIKDRITSEAVFILLNICKLILLLLLVNHFIAATWYLVGTVFEETHNWVDEYKMRKDQAGLGYRYSTSLHWSLTQFTPASMDVHPQNVWERYFAIMVLIAGLVLFSSFISSITGSMSQLRNMKADKSKQFWLLRRYLKQQKVPRDLCFRVMRYIEYALKTVDERVPEERITILTSLTDQLRNELKFFTHFRCLVAHPMFCYIRKMSEAILNRMSGRVLHTKELAAADPLFSLVDAASEMFFIQQGNIHYGLVPDRSRNEFSSDWETASVDSLHSFHSIPITDASTVLEQDDYLCEVAIWCNWAHVGVAQVGVALCGEHAEAMDETTVIGIDVKSFCDLTLKDADLSEIATLYSRRFVEKMSEDPTWVEVSHEDAKRLTSQFFLGREP</sequence>
<dbReference type="PANTHER" id="PTHR10217:SF435">
    <property type="entry name" value="POTASSIUM VOLTAGE-GATED CHANNEL PROTEIN EAG"/>
    <property type="match status" value="1"/>
</dbReference>
<keyword evidence="2" id="KW-1185">Reference proteome</keyword>